<keyword evidence="1" id="KW-0472">Membrane</keyword>
<protein>
    <submittedName>
        <fullName evidence="2">Uncharacterized protein</fullName>
    </submittedName>
</protein>
<dbReference type="Proteomes" id="UP000830115">
    <property type="component" value="Chromosome"/>
</dbReference>
<feature type="transmembrane region" description="Helical" evidence="1">
    <location>
        <begin position="47"/>
        <end position="67"/>
    </location>
</feature>
<reference evidence="2" key="1">
    <citation type="submission" date="2021-10" db="EMBL/GenBank/DDBJ databases">
        <title>Streptomyces nigrumlapis sp.nov.,an antimicrobial producing actinobacterium isolated from Black Gobi rocks.</title>
        <authorList>
            <person name="Wen Y."/>
            <person name="Zhang W."/>
            <person name="Liu X.G."/>
        </authorList>
    </citation>
    <scope>NUCLEOTIDE SEQUENCE</scope>
    <source>
        <strain evidence="2">ST13-2-2</strain>
    </source>
</reference>
<dbReference type="RefSeq" id="WP_248863978.1">
    <property type="nucleotide sequence ID" value="NZ_CP086322.1"/>
</dbReference>
<gene>
    <name evidence="2" type="ORF">K9S39_15850</name>
</gene>
<accession>A0ABY4M9U8</accession>
<evidence type="ECO:0000313" key="2">
    <source>
        <dbReference type="EMBL" id="UQA93121.1"/>
    </source>
</evidence>
<name>A0ABY4M9U8_9ACTN</name>
<dbReference type="EMBL" id="CP086322">
    <property type="protein sequence ID" value="UQA93121.1"/>
    <property type="molecule type" value="Genomic_DNA"/>
</dbReference>
<sequence>MKGQSVDRDDTGRVAVWRRLLFCGWMPATGTVLAIGLLTIAAINPEYRTLCLWSLTAAAAFLVTGAIRVTVDQQGVTVASALLPFLRRRFPCPGSSKQQAGGRG</sequence>
<evidence type="ECO:0000256" key="1">
    <source>
        <dbReference type="SAM" id="Phobius"/>
    </source>
</evidence>
<proteinExistence type="predicted"/>
<keyword evidence="3" id="KW-1185">Reference proteome</keyword>
<keyword evidence="1" id="KW-1133">Transmembrane helix</keyword>
<feature type="transmembrane region" description="Helical" evidence="1">
    <location>
        <begin position="20"/>
        <end position="41"/>
    </location>
</feature>
<organism evidence="2 3">
    <name type="scientific">Streptomyces halobius</name>
    <dbReference type="NCBI Taxonomy" id="2879846"/>
    <lineage>
        <taxon>Bacteria</taxon>
        <taxon>Bacillati</taxon>
        <taxon>Actinomycetota</taxon>
        <taxon>Actinomycetes</taxon>
        <taxon>Kitasatosporales</taxon>
        <taxon>Streptomycetaceae</taxon>
        <taxon>Streptomyces</taxon>
    </lineage>
</organism>
<evidence type="ECO:0000313" key="3">
    <source>
        <dbReference type="Proteomes" id="UP000830115"/>
    </source>
</evidence>
<keyword evidence="1" id="KW-0812">Transmembrane</keyword>